<evidence type="ECO:0000256" key="5">
    <source>
        <dbReference type="SAM" id="Phobius"/>
    </source>
</evidence>
<feature type="transmembrane region" description="Helical" evidence="5">
    <location>
        <begin position="29"/>
        <end position="49"/>
    </location>
</feature>
<dbReference type="EMBL" id="BK015026">
    <property type="protein sequence ID" value="DAD87763.1"/>
    <property type="molecule type" value="Genomic_DNA"/>
</dbReference>
<name>A0A8S5N0V5_9CAUD</name>
<dbReference type="Pfam" id="PF05105">
    <property type="entry name" value="Phage_holin_4_1"/>
    <property type="match status" value="1"/>
</dbReference>
<comment type="subcellular location">
    <subcellularLocation>
        <location evidence="1">Host membrane</location>
        <topology evidence="1">Multi-pass membrane protein</topology>
    </subcellularLocation>
</comment>
<evidence type="ECO:0000256" key="4">
    <source>
        <dbReference type="ARBA" id="ARBA00023136"/>
    </source>
</evidence>
<protein>
    <submittedName>
        <fullName evidence="6">Holin</fullName>
    </submittedName>
</protein>
<proteinExistence type="predicted"/>
<accession>A0A8S5N0V5</accession>
<evidence type="ECO:0000313" key="6">
    <source>
        <dbReference type="EMBL" id="DAD87763.1"/>
    </source>
</evidence>
<organism evidence="6">
    <name type="scientific">Podoviridae sp. ctval4</name>
    <dbReference type="NCBI Taxonomy" id="2826585"/>
    <lineage>
        <taxon>Viruses</taxon>
        <taxon>Duplodnaviria</taxon>
        <taxon>Heunggongvirae</taxon>
        <taxon>Uroviricota</taxon>
        <taxon>Caudoviricetes</taxon>
    </lineage>
</organism>
<keyword evidence="4 5" id="KW-0472">Membrane</keyword>
<keyword evidence="2 5" id="KW-0812">Transmembrane</keyword>
<dbReference type="GO" id="GO:0033644">
    <property type="term" value="C:host cell membrane"/>
    <property type="evidence" value="ECO:0007669"/>
    <property type="project" value="UniProtKB-SubCell"/>
</dbReference>
<sequence>MEKIGICAGIGVVSTGISAAFGGWDNTMSALVFFMVIDYLTGLAVAGIFKKSTKTADGGLESKAGWKGLIRKFSVLAIVLIAAQLDVLLNSSYIRDVVIYSFLANELLSIIENMGLMGVPLPTVLENAVTILNKKGDKNSNEL</sequence>
<evidence type="ECO:0000256" key="2">
    <source>
        <dbReference type="ARBA" id="ARBA00022692"/>
    </source>
</evidence>
<dbReference type="NCBIfam" id="TIGR01593">
    <property type="entry name" value="holin_tox_secr"/>
    <property type="match status" value="1"/>
</dbReference>
<evidence type="ECO:0000256" key="1">
    <source>
        <dbReference type="ARBA" id="ARBA00004301"/>
    </source>
</evidence>
<dbReference type="InterPro" id="IPR006480">
    <property type="entry name" value="Phage_holin_4_1"/>
</dbReference>
<evidence type="ECO:0000256" key="3">
    <source>
        <dbReference type="ARBA" id="ARBA00022989"/>
    </source>
</evidence>
<keyword evidence="3 5" id="KW-1133">Transmembrane helix</keyword>
<reference evidence="6" key="1">
    <citation type="journal article" date="2021" name="Proc. Natl. Acad. Sci. U.S.A.">
        <title>A Catalog of Tens of Thousands of Viruses from Human Metagenomes Reveals Hidden Associations with Chronic Diseases.</title>
        <authorList>
            <person name="Tisza M.J."/>
            <person name="Buck C.B."/>
        </authorList>
    </citation>
    <scope>NUCLEOTIDE SEQUENCE</scope>
    <source>
        <strain evidence="6">Ctval4</strain>
    </source>
</reference>